<feature type="domain" description="VOC" evidence="1">
    <location>
        <begin position="4"/>
        <end position="117"/>
    </location>
</feature>
<dbReference type="RefSeq" id="WP_354549440.1">
    <property type="nucleotide sequence ID" value="NZ_JBEPSM010000001.1"/>
</dbReference>
<evidence type="ECO:0000259" key="1">
    <source>
        <dbReference type="PROSITE" id="PS51819"/>
    </source>
</evidence>
<comment type="caution">
    <text evidence="2">The sequence shown here is derived from an EMBL/GenBank/DDBJ whole genome shotgun (WGS) entry which is preliminary data.</text>
</comment>
<dbReference type="InterPro" id="IPR004360">
    <property type="entry name" value="Glyas_Fos-R_dOase_dom"/>
</dbReference>
<dbReference type="Pfam" id="PF00903">
    <property type="entry name" value="Glyoxalase"/>
    <property type="match status" value="1"/>
</dbReference>
<keyword evidence="2" id="KW-0456">Lyase</keyword>
<organism evidence="2 3">
    <name type="scientific">Kaistia defluvii</name>
    <dbReference type="NCBI Taxonomy" id="410841"/>
    <lineage>
        <taxon>Bacteria</taxon>
        <taxon>Pseudomonadati</taxon>
        <taxon>Pseudomonadota</taxon>
        <taxon>Alphaproteobacteria</taxon>
        <taxon>Hyphomicrobiales</taxon>
        <taxon>Kaistiaceae</taxon>
        <taxon>Kaistia</taxon>
    </lineage>
</organism>
<dbReference type="Proteomes" id="UP001549321">
    <property type="component" value="Unassembled WGS sequence"/>
</dbReference>
<dbReference type="Gene3D" id="3.10.180.10">
    <property type="entry name" value="2,3-Dihydroxybiphenyl 1,2-Dioxygenase, domain 1"/>
    <property type="match status" value="1"/>
</dbReference>
<dbReference type="EMBL" id="JBEPSM010000001">
    <property type="protein sequence ID" value="MET4633274.1"/>
    <property type="molecule type" value="Genomic_DNA"/>
</dbReference>
<dbReference type="GO" id="GO:0016829">
    <property type="term" value="F:lyase activity"/>
    <property type="evidence" value="ECO:0007669"/>
    <property type="project" value="UniProtKB-KW"/>
</dbReference>
<sequence>MTNFISAILVHVADPEAGLAWYANAFPEARIETSQPSGFRYLAIGGLQLELVQADEKVPSGAAGSVVYWAVADFDRALTHFKSVGAKLYRGPMEIDAAEWMAQFRDPWGNCIGIRGRKVGNT</sequence>
<accession>A0ABV2QW77</accession>
<dbReference type="PROSITE" id="PS51819">
    <property type="entry name" value="VOC"/>
    <property type="match status" value="1"/>
</dbReference>
<dbReference type="InterPro" id="IPR037523">
    <property type="entry name" value="VOC_core"/>
</dbReference>
<keyword evidence="3" id="KW-1185">Reference proteome</keyword>
<protein>
    <submittedName>
        <fullName evidence="2">Enzyme related to lactoylglutathione lyase</fullName>
    </submittedName>
</protein>
<proteinExistence type="predicted"/>
<evidence type="ECO:0000313" key="3">
    <source>
        <dbReference type="Proteomes" id="UP001549321"/>
    </source>
</evidence>
<evidence type="ECO:0000313" key="2">
    <source>
        <dbReference type="EMBL" id="MET4633274.1"/>
    </source>
</evidence>
<name>A0ABV2QW77_9HYPH</name>
<dbReference type="InterPro" id="IPR029068">
    <property type="entry name" value="Glyas_Bleomycin-R_OHBP_Dase"/>
</dbReference>
<reference evidence="2 3" key="1">
    <citation type="submission" date="2024-06" db="EMBL/GenBank/DDBJ databases">
        <title>Sorghum-associated microbial communities from plants grown in Nebraska, USA.</title>
        <authorList>
            <person name="Schachtman D."/>
        </authorList>
    </citation>
    <scope>NUCLEOTIDE SEQUENCE [LARGE SCALE GENOMIC DNA]</scope>
    <source>
        <strain evidence="2 3">3207</strain>
    </source>
</reference>
<gene>
    <name evidence="2" type="ORF">ABIE08_001187</name>
</gene>
<dbReference type="SUPFAM" id="SSF54593">
    <property type="entry name" value="Glyoxalase/Bleomycin resistance protein/Dihydroxybiphenyl dioxygenase"/>
    <property type="match status" value="1"/>
</dbReference>